<sequence>MHLLPINSFAAKWLLLCLMSPPLYSGAEIPLHGSYEVNDPMRYQFRSMQSDKVPAEERQSDIGISQLDQRDKEIRKKDEEIMKKMNILSKILSEDSDESDVESRNIIENNIIAESNISEETKRVVRQVSRQRPGFFWTLARLAFETYNDTRSAIQQINNIVGENFEPDTTTQLPSRSNSLTMINAKSTTPLEDQNNMSSNLANVNVTTTATTAAGTTTTTTARPFKFTVNGVQNIIRRNLRGLVRLFNLEWQDALNQSEINVREFQKDLGNQVGSFLQDNPNAF</sequence>
<protein>
    <submittedName>
        <fullName evidence="2">Uncharacterized protein</fullName>
    </submittedName>
</protein>
<feature type="signal peptide" evidence="1">
    <location>
        <begin position="1"/>
        <end position="26"/>
    </location>
</feature>
<evidence type="ECO:0000256" key="1">
    <source>
        <dbReference type="SAM" id="SignalP"/>
    </source>
</evidence>
<keyword evidence="3" id="KW-1185">Reference proteome</keyword>
<feature type="chain" id="PRO_5003157187" evidence="1">
    <location>
        <begin position="27"/>
        <end position="284"/>
    </location>
</feature>
<gene>
    <name evidence="2" type="ORF">EAI_13399</name>
</gene>
<proteinExistence type="predicted"/>
<dbReference type="PhylomeDB" id="E2B957"/>
<dbReference type="OrthoDB" id="6623312at2759"/>
<evidence type="ECO:0000313" key="2">
    <source>
        <dbReference type="EMBL" id="EFN87763.1"/>
    </source>
</evidence>
<name>E2B957_HARSA</name>
<dbReference type="EMBL" id="GL446459">
    <property type="protein sequence ID" value="EFN87763.1"/>
    <property type="molecule type" value="Genomic_DNA"/>
</dbReference>
<dbReference type="AlphaFoldDB" id="E2B957"/>
<dbReference type="KEGG" id="hst:105192456"/>
<dbReference type="InParanoid" id="E2B957"/>
<dbReference type="Proteomes" id="UP000008237">
    <property type="component" value="Unassembled WGS sequence"/>
</dbReference>
<reference evidence="2 3" key="1">
    <citation type="journal article" date="2010" name="Science">
        <title>Genomic comparison of the ants Camponotus floridanus and Harpegnathos saltator.</title>
        <authorList>
            <person name="Bonasio R."/>
            <person name="Zhang G."/>
            <person name="Ye C."/>
            <person name="Mutti N.S."/>
            <person name="Fang X."/>
            <person name="Qin N."/>
            <person name="Donahue G."/>
            <person name="Yang P."/>
            <person name="Li Q."/>
            <person name="Li C."/>
            <person name="Zhang P."/>
            <person name="Huang Z."/>
            <person name="Berger S.L."/>
            <person name="Reinberg D."/>
            <person name="Wang J."/>
            <person name="Liebig J."/>
        </authorList>
    </citation>
    <scope>NUCLEOTIDE SEQUENCE [LARGE SCALE GENOMIC DNA]</scope>
    <source>
        <strain evidence="2 3">R22 G/1</strain>
    </source>
</reference>
<dbReference type="FunCoup" id="E2B957">
    <property type="interactions" value="6"/>
</dbReference>
<accession>E2B957</accession>
<organism evidence="3">
    <name type="scientific">Harpegnathos saltator</name>
    <name type="common">Jerdon's jumping ant</name>
    <dbReference type="NCBI Taxonomy" id="610380"/>
    <lineage>
        <taxon>Eukaryota</taxon>
        <taxon>Metazoa</taxon>
        <taxon>Ecdysozoa</taxon>
        <taxon>Arthropoda</taxon>
        <taxon>Hexapoda</taxon>
        <taxon>Insecta</taxon>
        <taxon>Pterygota</taxon>
        <taxon>Neoptera</taxon>
        <taxon>Endopterygota</taxon>
        <taxon>Hymenoptera</taxon>
        <taxon>Apocrita</taxon>
        <taxon>Aculeata</taxon>
        <taxon>Formicoidea</taxon>
        <taxon>Formicidae</taxon>
        <taxon>Ponerinae</taxon>
        <taxon>Ponerini</taxon>
        <taxon>Harpegnathos</taxon>
    </lineage>
</organism>
<evidence type="ECO:0000313" key="3">
    <source>
        <dbReference type="Proteomes" id="UP000008237"/>
    </source>
</evidence>
<keyword evidence="1" id="KW-0732">Signal</keyword>